<feature type="signal peptide" evidence="1">
    <location>
        <begin position="1"/>
        <end position="22"/>
    </location>
</feature>
<dbReference type="Proteomes" id="UP000503096">
    <property type="component" value="Chromosome"/>
</dbReference>
<accession>A0A6M4HER9</accession>
<reference evidence="2 3" key="1">
    <citation type="submission" date="2020-04" db="EMBL/GenBank/DDBJ databases">
        <title>Usitatibacter rugosus gen. nov., sp. nov. and Usitatibacter palustris sp. nov., novel members of Usitatibacteraceae fam. nov. within the order Nitrosomonadales isolated from soil.</title>
        <authorList>
            <person name="Huber K.J."/>
            <person name="Neumann-Schaal M."/>
            <person name="Geppert A."/>
            <person name="Luckner M."/>
            <person name="Wanner G."/>
            <person name="Overmann J."/>
        </authorList>
    </citation>
    <scope>NUCLEOTIDE SEQUENCE [LARGE SCALE GENOMIC DNA]</scope>
    <source>
        <strain evidence="2 3">Swamp67</strain>
    </source>
</reference>
<dbReference type="EMBL" id="CP053073">
    <property type="protein sequence ID" value="QJR16517.1"/>
    <property type="molecule type" value="Genomic_DNA"/>
</dbReference>
<evidence type="ECO:0008006" key="4">
    <source>
        <dbReference type="Google" id="ProtNLM"/>
    </source>
</evidence>
<proteinExistence type="predicted"/>
<dbReference type="Gene3D" id="2.160.20.10">
    <property type="entry name" value="Single-stranded right-handed beta-helix, Pectin lyase-like"/>
    <property type="match status" value="1"/>
</dbReference>
<name>A0A6M4HER9_9PROT</name>
<evidence type="ECO:0000313" key="3">
    <source>
        <dbReference type="Proteomes" id="UP000503096"/>
    </source>
</evidence>
<keyword evidence="3" id="KW-1185">Reference proteome</keyword>
<protein>
    <recommendedName>
        <fullName evidence="4">Right handed beta helix region</fullName>
    </recommendedName>
</protein>
<dbReference type="InterPro" id="IPR006626">
    <property type="entry name" value="PbH1"/>
</dbReference>
<dbReference type="RefSeq" id="WP_171164693.1">
    <property type="nucleotide sequence ID" value="NZ_CP053073.1"/>
</dbReference>
<evidence type="ECO:0000313" key="2">
    <source>
        <dbReference type="EMBL" id="QJR16517.1"/>
    </source>
</evidence>
<dbReference type="SUPFAM" id="SSF51126">
    <property type="entry name" value="Pectin lyase-like"/>
    <property type="match status" value="1"/>
</dbReference>
<organism evidence="2 3">
    <name type="scientific">Usitatibacter palustris</name>
    <dbReference type="NCBI Taxonomy" id="2732487"/>
    <lineage>
        <taxon>Bacteria</taxon>
        <taxon>Pseudomonadati</taxon>
        <taxon>Pseudomonadota</taxon>
        <taxon>Betaproteobacteria</taxon>
        <taxon>Nitrosomonadales</taxon>
        <taxon>Usitatibacteraceae</taxon>
        <taxon>Usitatibacter</taxon>
    </lineage>
</organism>
<gene>
    <name evidence="2" type="ORF">DSM104440_03352</name>
</gene>
<sequence>MFRWIAPVVGALLGLGALNVQAQTCNTTINPGNDITLTIQGMTSGQVLCLNPGNYTPPPGFPSNGSFAVGVGVIVRGLGATPLQTTLTASNGADHALYFTNYLTTKNANGAQLINLTITGTGGVQVQNFTAAPAGRLTDIKLKDVMIFTNATAGPFFGVKTQNADRIVLDNVQITSHNTAINFIDTTDSLVMNSTVTNTVAVSAAALSVLGGSGNRFINSTFGQPRVSAGAAYSFNGGGVVFYNTSDNRFEGNTVQGMQADAVAFTIFDLSPNGLPLTKSLNNYAGRNQVLHSAFPINGLTAGSSGIWSNCASDGTWVYGNTVTGSGEGGLTIFEGRNNMFLGNVSFNHGLLGTYISGDQTAMNDCTPAGNTTFRQKPNNNFIISNANLYNPLEQVVVRDADNTVLQRNFSSPTAGLGGPTQACTFATCQASFSLETDGTAGRNTNAGTRLIANTSIGTQRGLWTQNTTPNSVTGLAFYLNRTIGSGSSLYETPVTHFIDGFSVVGGNYWTNFSPSGNPSATPYNGVAHNTVGGTGNVVDRFPYQSENLGRGFGVVISEPRAGAAVAIGSQRTLRWDAPGCSYVTFTLGGQNLVVNTPNTGYAVVTIPAIATGANNVVATCKDAAGTVRGTTSNGPTFNVMSANLKIVSPGRDDVFNTTTSVWVAWSNPSHLTPVTVDVSSDGGASWGQVASIAGISASNPVTSTRVNTPAAGTANAIFRVRSGGTTATNCGGVTNCDEMDGVFAVRGATGAFDALNLNAGRTLQVGAVERIEWSSPQTSRLVTITAVSSGGGGVVTVATDLPDRGFFDWVMPDFPIGTISLTANFKTNTGAAVGAPVTIVNGGSIRRLQTITYGTIPTVVPGGSAPITVTTNSGQAVTLTSQTPGVCTVTGNTINGISNGVCTITGNVAANGNYSAASPSVISFNVGLSQTITFNSTAYIGVTKSITLSATANSGLTVTFTSLTPGICTISGGNVLTANSSGTCTVAADQPGNGTYAAAPQVQRNLQAMATILLPRLANLSTRGFVGSGGDVMIAGLIIGGPTAKTVVVTVAGPSLSGAGIPNPLANPTLTLIRSSDGVVVGSNDNWQQAANAAQIQSAGFAPAHPAEPAVMMTLAPGAYTAVVQASGGVGTGIGLVGVYEVAEPEVPLINISTRGFVGTGNDVMIAGLIVQGSNTQSVVITVAGPSLAGAGIPNPLNNPMITIVRASDGVVIATNDNWQTQTNPGDVTLIQNAGFAPAHPNEPAVYLTLPPGAYTAIVQGVSSTTGVGLVGVYAVAQ</sequence>
<dbReference type="AlphaFoldDB" id="A0A6M4HER9"/>
<dbReference type="InParanoid" id="A0A6M4HER9"/>
<dbReference type="KEGG" id="upl:DSM104440_03352"/>
<dbReference type="InterPro" id="IPR011050">
    <property type="entry name" value="Pectin_lyase_fold/virulence"/>
</dbReference>
<dbReference type="SMART" id="SM00710">
    <property type="entry name" value="PbH1"/>
    <property type="match status" value="7"/>
</dbReference>
<dbReference type="InterPro" id="IPR012334">
    <property type="entry name" value="Pectin_lyas_fold"/>
</dbReference>
<feature type="chain" id="PRO_5027038928" description="Right handed beta helix region" evidence="1">
    <location>
        <begin position="23"/>
        <end position="1279"/>
    </location>
</feature>
<evidence type="ECO:0000256" key="1">
    <source>
        <dbReference type="SAM" id="SignalP"/>
    </source>
</evidence>
<keyword evidence="1" id="KW-0732">Signal</keyword>